<accession>K0JVM9</accession>
<dbReference type="InterPro" id="IPR001647">
    <property type="entry name" value="HTH_TetR"/>
</dbReference>
<evidence type="ECO:0000256" key="2">
    <source>
        <dbReference type="ARBA" id="ARBA00023125"/>
    </source>
</evidence>
<evidence type="ECO:0000313" key="7">
    <source>
        <dbReference type="Proteomes" id="UP000006281"/>
    </source>
</evidence>
<evidence type="ECO:0000259" key="5">
    <source>
        <dbReference type="PROSITE" id="PS50977"/>
    </source>
</evidence>
<dbReference type="InterPro" id="IPR036271">
    <property type="entry name" value="Tet_transcr_reg_TetR-rel_C_sf"/>
</dbReference>
<dbReference type="InterPro" id="IPR050109">
    <property type="entry name" value="HTH-type_TetR-like_transc_reg"/>
</dbReference>
<dbReference type="KEGG" id="sesp:BN6_15300"/>
<dbReference type="InterPro" id="IPR009057">
    <property type="entry name" value="Homeodomain-like_sf"/>
</dbReference>
<evidence type="ECO:0000256" key="4">
    <source>
        <dbReference type="PROSITE-ProRule" id="PRU00335"/>
    </source>
</evidence>
<keyword evidence="2 4" id="KW-0238">DNA-binding</keyword>
<dbReference type="HOGENOM" id="CLU_653597_0_0_11"/>
<dbReference type="PATRIC" id="fig|1179773.3.peg.1534"/>
<dbReference type="SUPFAM" id="SSF46689">
    <property type="entry name" value="Homeodomain-like"/>
    <property type="match status" value="1"/>
</dbReference>
<name>K0JVM9_SACES</name>
<dbReference type="GO" id="GO:0003700">
    <property type="term" value="F:DNA-binding transcription factor activity"/>
    <property type="evidence" value="ECO:0007669"/>
    <property type="project" value="TreeGrafter"/>
</dbReference>
<dbReference type="AlphaFoldDB" id="K0JVM9"/>
<dbReference type="EMBL" id="HE804045">
    <property type="protein sequence ID" value="CCH28854.1"/>
    <property type="molecule type" value="Genomic_DNA"/>
</dbReference>
<keyword evidence="7" id="KW-1185">Reference proteome</keyword>
<dbReference type="PANTHER" id="PTHR30055">
    <property type="entry name" value="HTH-TYPE TRANSCRIPTIONAL REGULATOR RUTR"/>
    <property type="match status" value="1"/>
</dbReference>
<feature type="DNA-binding region" description="H-T-H motif" evidence="4">
    <location>
        <begin position="273"/>
        <end position="292"/>
    </location>
</feature>
<dbReference type="PANTHER" id="PTHR30055:SF234">
    <property type="entry name" value="HTH-TYPE TRANSCRIPTIONAL REGULATOR BETI"/>
    <property type="match status" value="1"/>
</dbReference>
<keyword evidence="1" id="KW-0805">Transcription regulation</keyword>
<gene>
    <name evidence="6" type="ordered locus">BN6_15300</name>
</gene>
<evidence type="ECO:0000313" key="6">
    <source>
        <dbReference type="EMBL" id="CCH28854.1"/>
    </source>
</evidence>
<dbReference type="BioCyc" id="SESP1179773:BN6_RS07520-MONOMER"/>
<dbReference type="STRING" id="1179773.BN6_15300"/>
<dbReference type="OrthoDB" id="3683770at2"/>
<dbReference type="Proteomes" id="UP000006281">
    <property type="component" value="Chromosome"/>
</dbReference>
<dbReference type="PROSITE" id="PS50977">
    <property type="entry name" value="HTH_TETR_2"/>
    <property type="match status" value="1"/>
</dbReference>
<dbReference type="Pfam" id="PF00440">
    <property type="entry name" value="TetR_N"/>
    <property type="match status" value="1"/>
</dbReference>
<dbReference type="Gene3D" id="1.10.357.10">
    <property type="entry name" value="Tetracycline Repressor, domain 2"/>
    <property type="match status" value="2"/>
</dbReference>
<dbReference type="RefSeq" id="WP_015098967.1">
    <property type="nucleotide sequence ID" value="NC_019673.1"/>
</dbReference>
<organism evidence="6 7">
    <name type="scientific">Saccharothrix espanaensis (strain ATCC 51144 / DSM 44229 / JCM 9112 / NBRC 15066 / NRRL 15764)</name>
    <dbReference type="NCBI Taxonomy" id="1179773"/>
    <lineage>
        <taxon>Bacteria</taxon>
        <taxon>Bacillati</taxon>
        <taxon>Actinomycetota</taxon>
        <taxon>Actinomycetes</taxon>
        <taxon>Pseudonocardiales</taxon>
        <taxon>Pseudonocardiaceae</taxon>
        <taxon>Saccharothrix</taxon>
    </lineage>
</organism>
<feature type="domain" description="HTH tetR-type" evidence="5">
    <location>
        <begin position="250"/>
        <end position="310"/>
    </location>
</feature>
<dbReference type="eggNOG" id="COG1309">
    <property type="taxonomic scope" value="Bacteria"/>
</dbReference>
<proteinExistence type="predicted"/>
<dbReference type="GO" id="GO:0000976">
    <property type="term" value="F:transcription cis-regulatory region binding"/>
    <property type="evidence" value="ECO:0007669"/>
    <property type="project" value="TreeGrafter"/>
</dbReference>
<protein>
    <recommendedName>
        <fullName evidence="5">HTH tetR-type domain-containing protein</fullName>
    </recommendedName>
</protein>
<evidence type="ECO:0000256" key="3">
    <source>
        <dbReference type="ARBA" id="ARBA00023163"/>
    </source>
</evidence>
<keyword evidence="3" id="KW-0804">Transcription</keyword>
<sequence>MKEAPPSRAAFLEAGRQILLTSGWRILLGGLTVRSVCERAGISATTFAKIWPNRARQGLLSGHERFVNDLLGTLAGHGARATEDLLGREVLRVFTPNQRDPRRALRPLAEWDAKVVREDLGLRVRTLIATFARDHTGAVKSVRDEYDDLTGKSAAAYSVTLASWGGELRKPFTPKNIAVVLTALVEGMALRWLLDPKAVPEGLFGDAVVALIGSVVDVDQRHQHIDDVMEPITREVMRSYRMGVDGKVPNDPREAIIAAAKEEFAQRSYYQTHLNHIATHAGVPHGALKALFATKSEILDAGLNLIYESLQSRARDDQLVNRPPEERVPRHLERLATAATENRVWFDALMMRSIHELTHSPLEPTTKPLDFPALLTPSIESGQSTGTFTNTLPAHDLATLLTNNVLLHALNRRAHNTPETASSVCTVLLDGISARR</sequence>
<reference evidence="6 7" key="1">
    <citation type="journal article" date="2012" name="BMC Genomics">
        <title>Complete genome sequence of Saccharothrix espanaensis DSM 44229T and comparison to the other completely sequenced Pseudonocardiaceae.</title>
        <authorList>
            <person name="Strobel T."/>
            <person name="Al-Dilaimi A."/>
            <person name="Blom J."/>
            <person name="Gessner A."/>
            <person name="Kalinowski J."/>
            <person name="Luzhetska M."/>
            <person name="Puhler A."/>
            <person name="Szczepanowski R."/>
            <person name="Bechthold A."/>
            <person name="Ruckert C."/>
        </authorList>
    </citation>
    <scope>NUCLEOTIDE SEQUENCE [LARGE SCALE GENOMIC DNA]</scope>
    <source>
        <strain evidence="7">ATCC 51144 / DSM 44229 / JCM 9112 / NBRC 15066 / NRRL 15764</strain>
    </source>
</reference>
<evidence type="ECO:0000256" key="1">
    <source>
        <dbReference type="ARBA" id="ARBA00023015"/>
    </source>
</evidence>
<dbReference type="SUPFAM" id="SSF48498">
    <property type="entry name" value="Tetracyclin repressor-like, C-terminal domain"/>
    <property type="match status" value="1"/>
</dbReference>